<feature type="compositionally biased region" description="Polar residues" evidence="5">
    <location>
        <begin position="517"/>
        <end position="538"/>
    </location>
</feature>
<comment type="subcellular location">
    <subcellularLocation>
        <location evidence="1">Cytoplasm</location>
        <location evidence="1">Cytoskeleton</location>
    </subcellularLocation>
</comment>
<feature type="region of interest" description="Disordered" evidence="5">
    <location>
        <begin position="175"/>
        <end position="194"/>
    </location>
</feature>
<dbReference type="PANTHER" id="PTHR21584">
    <property type="entry name" value="DIFFERENTIAL DISPLAY AND ACTIVATED BY P53 DDA3 /G2 S PHASE EXPRESSED 1"/>
    <property type="match status" value="1"/>
</dbReference>
<feature type="compositionally biased region" description="Basic and acidic residues" evidence="5">
    <location>
        <begin position="336"/>
        <end position="350"/>
    </location>
</feature>
<dbReference type="AlphaFoldDB" id="A0AAN9GBL1"/>
<feature type="compositionally biased region" description="Polar residues" evidence="5">
    <location>
        <begin position="271"/>
        <end position="294"/>
    </location>
</feature>
<evidence type="ECO:0000259" key="6">
    <source>
        <dbReference type="Pfam" id="PF15259"/>
    </source>
</evidence>
<dbReference type="InterPro" id="IPR026657">
    <property type="entry name" value="DDA3/GTSE-1"/>
</dbReference>
<feature type="compositionally biased region" description="Polar residues" evidence="5">
    <location>
        <begin position="357"/>
        <end position="372"/>
    </location>
</feature>
<accession>A0AAN9GBL1</accession>
<sequence length="640" mass="69097">MDTDAGCPCDILINFSEPVEENFNDSSIQEDKENSIKLTDSIEISRRDCTALPEPEERILQEVTATRHKESSVALIEDEIFDFDLPDSPDRSGQEKTSKDEADEEVFFGPVGFTEKCIAAGVTEIKPLSPLRPDQMVELAKEAYSIAYRIANMKTSSPAASSTSLFSPKAKRTLLGKAEDEPKREAVLCSEASEEGASPTKQLKFCDHFTKDDESDNLTGNPEKEPKRKGTFTKEEPVENLLALRTMATQSGEKGTKPPAGSRLGLLRPKSGQQASKLQAPTSRLTRVTNSQPNLVIRKPSATETEKPAGNAEATSSTNQTAPVAKRSLQIPKTCKVPDYKAQHGGRNEDSVPPMTRVSSPDENNKPATARQSKIGVRRAQSLNIKSGLPSRPGSRLALPSQKTSAAAPRQESRDASVPASTSRVPAGIPRGPATKLQLMQPGQLQRRSFAMGRGKSAAPSQSGPMKVPAQPAPKMGDTVERPYNPQLAAAAKANGNSQCPNTPVGEKRDVPKKMLSLSSEGSTPARSSCPLSVSSINSSKLKWSLGSSSDAPDSPTFDPKASSKLLRSRNASGFKDSCTSSDADIPEASPFAFKTRKALVQNTPDVPKRTMSRWSPLRRQRAPFEDEVSMCTKRVTPPN</sequence>
<feature type="compositionally biased region" description="Basic and acidic residues" evidence="5">
    <location>
        <begin position="177"/>
        <end position="186"/>
    </location>
</feature>
<keyword evidence="3" id="KW-0597">Phosphoprotein</keyword>
<evidence type="ECO:0000313" key="7">
    <source>
        <dbReference type="EMBL" id="KAK7102963.1"/>
    </source>
</evidence>
<dbReference type="EMBL" id="JBAMIC010000010">
    <property type="protein sequence ID" value="KAK7102963.1"/>
    <property type="molecule type" value="Genomic_DNA"/>
</dbReference>
<comment type="caution">
    <text evidence="7">The sequence shown here is derived from an EMBL/GenBank/DDBJ whole genome shotgun (WGS) entry which is preliminary data.</text>
</comment>
<dbReference type="GO" id="GO:0008017">
    <property type="term" value="F:microtubule binding"/>
    <property type="evidence" value="ECO:0007669"/>
    <property type="project" value="TreeGrafter"/>
</dbReference>
<gene>
    <name evidence="7" type="ORF">V1264_021113</name>
</gene>
<proteinExistence type="predicted"/>
<evidence type="ECO:0000313" key="8">
    <source>
        <dbReference type="Proteomes" id="UP001374579"/>
    </source>
</evidence>
<evidence type="ECO:0000256" key="5">
    <source>
        <dbReference type="SAM" id="MobiDB-lite"/>
    </source>
</evidence>
<evidence type="ECO:0000256" key="4">
    <source>
        <dbReference type="ARBA" id="ARBA00023212"/>
    </source>
</evidence>
<feature type="compositionally biased region" description="Polar residues" evidence="5">
    <location>
        <begin position="313"/>
        <end position="322"/>
    </location>
</feature>
<keyword evidence="4" id="KW-0206">Cytoskeleton</keyword>
<dbReference type="InterPro" id="IPR032768">
    <property type="entry name" value="GTSE1_N"/>
</dbReference>
<protein>
    <recommendedName>
        <fullName evidence="6">G2 and S phase-expressed protein 1 N-terminal domain-containing protein</fullName>
    </recommendedName>
</protein>
<reference evidence="7 8" key="1">
    <citation type="submission" date="2024-02" db="EMBL/GenBank/DDBJ databases">
        <title>Chromosome-scale genome assembly of the rough periwinkle Littorina saxatilis.</title>
        <authorList>
            <person name="De Jode A."/>
            <person name="Faria R."/>
            <person name="Formenti G."/>
            <person name="Sims Y."/>
            <person name="Smith T.P."/>
            <person name="Tracey A."/>
            <person name="Wood J.M.D."/>
            <person name="Zagrodzka Z.B."/>
            <person name="Johannesson K."/>
            <person name="Butlin R.K."/>
            <person name="Leder E.H."/>
        </authorList>
    </citation>
    <scope>NUCLEOTIDE SEQUENCE [LARGE SCALE GENOMIC DNA]</scope>
    <source>
        <strain evidence="7">Snail1</strain>
        <tissue evidence="7">Muscle</tissue>
    </source>
</reference>
<evidence type="ECO:0000256" key="1">
    <source>
        <dbReference type="ARBA" id="ARBA00004245"/>
    </source>
</evidence>
<dbReference type="Proteomes" id="UP001374579">
    <property type="component" value="Unassembled WGS sequence"/>
</dbReference>
<keyword evidence="8" id="KW-1185">Reference proteome</keyword>
<dbReference type="GO" id="GO:0015630">
    <property type="term" value="C:microtubule cytoskeleton"/>
    <property type="evidence" value="ECO:0007669"/>
    <property type="project" value="TreeGrafter"/>
</dbReference>
<feature type="domain" description="G2 and S phase-expressed protein 1 N-terminal" evidence="6">
    <location>
        <begin position="73"/>
        <end position="199"/>
    </location>
</feature>
<name>A0AAN9GBL1_9CAEN</name>
<organism evidence="7 8">
    <name type="scientific">Littorina saxatilis</name>
    <dbReference type="NCBI Taxonomy" id="31220"/>
    <lineage>
        <taxon>Eukaryota</taxon>
        <taxon>Metazoa</taxon>
        <taxon>Spiralia</taxon>
        <taxon>Lophotrochozoa</taxon>
        <taxon>Mollusca</taxon>
        <taxon>Gastropoda</taxon>
        <taxon>Caenogastropoda</taxon>
        <taxon>Littorinimorpha</taxon>
        <taxon>Littorinoidea</taxon>
        <taxon>Littorinidae</taxon>
        <taxon>Littorina</taxon>
    </lineage>
</organism>
<feature type="compositionally biased region" description="Low complexity" evidence="5">
    <location>
        <begin position="539"/>
        <end position="550"/>
    </location>
</feature>
<evidence type="ECO:0000256" key="2">
    <source>
        <dbReference type="ARBA" id="ARBA00022490"/>
    </source>
</evidence>
<dbReference type="Pfam" id="PF15259">
    <property type="entry name" value="GTSE1_N"/>
    <property type="match status" value="1"/>
</dbReference>
<feature type="compositionally biased region" description="Basic and acidic residues" evidence="5">
    <location>
        <begin position="222"/>
        <end position="237"/>
    </location>
</feature>
<evidence type="ECO:0000256" key="3">
    <source>
        <dbReference type="ARBA" id="ARBA00022553"/>
    </source>
</evidence>
<keyword evidence="2" id="KW-0963">Cytoplasm</keyword>
<dbReference type="PANTHER" id="PTHR21584:SF9">
    <property type="entry name" value="G2 AND S PHASE-EXPRESSED PROTEIN 1 N-TERMINAL DOMAIN-CONTAINING PROTEIN"/>
    <property type="match status" value="1"/>
</dbReference>
<feature type="region of interest" description="Disordered" evidence="5">
    <location>
        <begin position="211"/>
        <end position="622"/>
    </location>
</feature>